<evidence type="ECO:0000259" key="3">
    <source>
        <dbReference type="PROSITE" id="PS50157"/>
    </source>
</evidence>
<reference evidence="5" key="2">
    <citation type="submission" date="2020-04" db="EMBL/GenBank/DDBJ databases">
        <authorList>
            <consortium name="NCBI Genome Project"/>
        </authorList>
    </citation>
    <scope>NUCLEOTIDE SEQUENCE</scope>
    <source>
        <strain evidence="5">CBS 342.82</strain>
    </source>
</reference>
<gene>
    <name evidence="5" type="ORF">K489DRAFT_383330</name>
</gene>
<proteinExistence type="predicted"/>
<dbReference type="InterPro" id="IPR013087">
    <property type="entry name" value="Znf_C2H2_type"/>
</dbReference>
<feature type="region of interest" description="Disordered" evidence="2">
    <location>
        <begin position="264"/>
        <end position="306"/>
    </location>
</feature>
<reference evidence="5" key="1">
    <citation type="submission" date="2020-01" db="EMBL/GenBank/DDBJ databases">
        <authorList>
            <consortium name="DOE Joint Genome Institute"/>
            <person name="Haridas S."/>
            <person name="Albert R."/>
            <person name="Binder M."/>
            <person name="Bloem J."/>
            <person name="Labutti K."/>
            <person name="Salamov A."/>
            <person name="Andreopoulos B."/>
            <person name="Baker S.E."/>
            <person name="Barry K."/>
            <person name="Bills G."/>
            <person name="Bluhm B.H."/>
            <person name="Cannon C."/>
            <person name="Castanera R."/>
            <person name="Culley D.E."/>
            <person name="Daum C."/>
            <person name="Ezra D."/>
            <person name="Gonzalez J.B."/>
            <person name="Henrissat B."/>
            <person name="Kuo A."/>
            <person name="Liang C."/>
            <person name="Lipzen A."/>
            <person name="Lutzoni F."/>
            <person name="Magnuson J."/>
            <person name="Mondo S."/>
            <person name="Nolan M."/>
            <person name="Ohm R."/>
            <person name="Pangilinan J."/>
            <person name="Park H.-J."/>
            <person name="Ramirez L."/>
            <person name="Alfaro M."/>
            <person name="Sun H."/>
            <person name="Tritt A."/>
            <person name="Yoshinaga Y."/>
            <person name="Zwiers L.-H."/>
            <person name="Turgeon B.G."/>
            <person name="Goodwin S.B."/>
            <person name="Spatafora J.W."/>
            <person name="Crous P.W."/>
            <person name="Grigoriev I.V."/>
        </authorList>
    </citation>
    <scope>NUCLEOTIDE SEQUENCE</scope>
    <source>
        <strain evidence="5">CBS 342.82</strain>
    </source>
</reference>
<feature type="compositionally biased region" description="Polar residues" evidence="2">
    <location>
        <begin position="290"/>
        <end position="306"/>
    </location>
</feature>
<dbReference type="Proteomes" id="UP000504637">
    <property type="component" value="Unplaced"/>
</dbReference>
<keyword evidence="1" id="KW-0479">Metal-binding</keyword>
<dbReference type="GeneID" id="54363375"/>
<keyword evidence="4" id="KW-1185">Reference proteome</keyword>
<evidence type="ECO:0000313" key="4">
    <source>
        <dbReference type="Proteomes" id="UP000504637"/>
    </source>
</evidence>
<evidence type="ECO:0000256" key="1">
    <source>
        <dbReference type="PROSITE-ProRule" id="PRU00042"/>
    </source>
</evidence>
<keyword evidence="1" id="KW-0862">Zinc</keyword>
<evidence type="ECO:0000313" key="5">
    <source>
        <dbReference type="RefSeq" id="XP_033456792.1"/>
    </source>
</evidence>
<dbReference type="PROSITE" id="PS00028">
    <property type="entry name" value="ZINC_FINGER_C2H2_1"/>
    <property type="match status" value="1"/>
</dbReference>
<dbReference type="AlphaFoldDB" id="A0A6J3LVG9"/>
<organism evidence="5">
    <name type="scientific">Dissoconium aciculare CBS 342.82</name>
    <dbReference type="NCBI Taxonomy" id="1314786"/>
    <lineage>
        <taxon>Eukaryota</taxon>
        <taxon>Fungi</taxon>
        <taxon>Dikarya</taxon>
        <taxon>Ascomycota</taxon>
        <taxon>Pezizomycotina</taxon>
        <taxon>Dothideomycetes</taxon>
        <taxon>Dothideomycetidae</taxon>
        <taxon>Mycosphaerellales</taxon>
        <taxon>Dissoconiaceae</taxon>
        <taxon>Dissoconium</taxon>
    </lineage>
</organism>
<evidence type="ECO:0000256" key="2">
    <source>
        <dbReference type="SAM" id="MobiDB-lite"/>
    </source>
</evidence>
<keyword evidence="1" id="KW-0863">Zinc-finger</keyword>
<dbReference type="PROSITE" id="PS50157">
    <property type="entry name" value="ZINC_FINGER_C2H2_2"/>
    <property type="match status" value="1"/>
</dbReference>
<dbReference type="Gene3D" id="3.30.160.60">
    <property type="entry name" value="Classic Zinc Finger"/>
    <property type="match status" value="1"/>
</dbReference>
<feature type="region of interest" description="Disordered" evidence="2">
    <location>
        <begin position="24"/>
        <end position="43"/>
    </location>
</feature>
<dbReference type="GO" id="GO:0008270">
    <property type="term" value="F:zinc ion binding"/>
    <property type="evidence" value="ECO:0007669"/>
    <property type="project" value="UniProtKB-KW"/>
</dbReference>
<feature type="domain" description="C2H2-type" evidence="3">
    <location>
        <begin position="351"/>
        <end position="380"/>
    </location>
</feature>
<protein>
    <recommendedName>
        <fullName evidence="3">C2H2-type domain-containing protein</fullName>
    </recommendedName>
</protein>
<reference evidence="5" key="3">
    <citation type="submission" date="2025-08" db="UniProtKB">
        <authorList>
            <consortium name="RefSeq"/>
        </authorList>
    </citation>
    <scope>IDENTIFICATION</scope>
    <source>
        <strain evidence="5">CBS 342.82</strain>
    </source>
</reference>
<sequence length="470" mass="51844">MSYPSFASQAPAYDTYNHLGCITPPPNSELRRHSSTTFSSQASDAGHSVASSFAFSMPSTPDDMFDESPQSCARHLSQEPVTQARVAYPLLGDGNAFSDCAQVSNVVYPTGTLDPAIQLHHQANGQWNVQQEAGNHFNLDPSLRSTFVYASADRFDDNLPTPTPASSFSSHSNGAQVSQEGLAINLSLTYQPYHQIPQEVVSAHYSQQQQYVAPWDGHYTYALPQAHELGAVAPGTAVGDGSWAYHGRPSSDLADCSPVVKNEHVKQEELSASSPGPARSPDRVTRRSGRGTTKQRSARSLPQASHTTLAYIAQEDMLTTEGNQFAFLPMEHSHARPHALNRVCTRNSAQHRCHQIDEQGRRCSKSFERLEHLNRHATMHLPIDQRQFPCPLPDCSQRISRSDNANQHFKTHLAGAAKGKRNPPCAWPFLKQCIIDSYEPKLAHRLIKNMEKDPHWKAEGACVPMPAPRA</sequence>
<name>A0A6J3LVG9_9PEZI</name>
<accession>A0A6J3LVG9</accession>
<dbReference type="OrthoDB" id="10018191at2759"/>
<dbReference type="RefSeq" id="XP_033456792.1">
    <property type="nucleotide sequence ID" value="XM_033605575.1"/>
</dbReference>